<sequence>MGIFHQRDERKFLLEVIMTDRFSNFADLAEHYAREIATPDYARAFMEQTEMAKLSIEHEPSAVEMPDPEVAQAAIEMMLATVFDLFRDTRMEDFASEVAWGVANSFHVVAKRLDDREDAMANRLQEKLREYDPSEVYATDLEDLTMQARSLAECRDAMECMRDHAARIYLVETGRPFSPVRGSRVSSKTNASMIEARDYLAAQKAQRREQFAPTGPVVVFSGGQQFTDIALVEDYLDAIHARVPSMALATTAQNKGADVIAAAWASRHNVPVILCRPDTSRGPSAPYQRNARMLAFKPVEAVVCSGGGIQANLADRLREARVPLHIVRDSSVQNEAPAARAKAATQAERPAMKRTACGTVNGDELPPF</sequence>
<gene>
    <name evidence="3" type="ORF">NSU_pLA1016</name>
</gene>
<dbReference type="Proteomes" id="UP000004030">
    <property type="component" value="Unassembled WGS sequence"/>
</dbReference>
<dbReference type="Pfam" id="PF10686">
    <property type="entry name" value="YAcAr"/>
    <property type="match status" value="1"/>
</dbReference>
<dbReference type="AlphaFoldDB" id="G6EKU3"/>
<dbReference type="InterPro" id="IPR019627">
    <property type="entry name" value="YAcAr"/>
</dbReference>
<evidence type="ECO:0000313" key="3">
    <source>
        <dbReference type="EMBL" id="EHJ57910.1"/>
    </source>
</evidence>
<keyword evidence="3" id="KW-0614">Plasmid</keyword>
<name>G6EKU3_9SPHN</name>
<feature type="region of interest" description="Disordered" evidence="1">
    <location>
        <begin position="333"/>
        <end position="368"/>
    </location>
</feature>
<dbReference type="PATRIC" id="fig|1088721.3.peg.4871"/>
<reference evidence="3 4" key="1">
    <citation type="journal article" date="2012" name="J. Bacteriol.">
        <title>Genome sequence of benzo(a)pyrene-degrading bacterium Novosphingobium pentaromativorans US6-1.</title>
        <authorList>
            <person name="Luo Y.R."/>
            <person name="Kang S.G."/>
            <person name="Kim S.J."/>
            <person name="Kim M.R."/>
            <person name="Li N."/>
            <person name="Lee J.H."/>
            <person name="Kwon K.K."/>
        </authorList>
    </citation>
    <scope>NUCLEOTIDE SEQUENCE [LARGE SCALE GENOMIC DNA]</scope>
    <source>
        <strain evidence="3 4">US6-1</strain>
        <plasmid evidence="3">pLA1</plasmid>
    </source>
</reference>
<dbReference type="OrthoDB" id="7854101at2"/>
<feature type="domain" description="YspA cpYpsA-related SLOG" evidence="2">
    <location>
        <begin position="216"/>
        <end position="281"/>
    </location>
</feature>
<evidence type="ECO:0000256" key="1">
    <source>
        <dbReference type="SAM" id="MobiDB-lite"/>
    </source>
</evidence>
<evidence type="ECO:0000313" key="4">
    <source>
        <dbReference type="Proteomes" id="UP000004030"/>
    </source>
</evidence>
<proteinExistence type="predicted"/>
<comment type="caution">
    <text evidence="3">The sequence shown here is derived from an EMBL/GenBank/DDBJ whole genome shotgun (WGS) entry which is preliminary data.</text>
</comment>
<evidence type="ECO:0000259" key="2">
    <source>
        <dbReference type="Pfam" id="PF10686"/>
    </source>
</evidence>
<organism evidence="3 4">
    <name type="scientific">Novosphingobium pentaromativorans US6-1</name>
    <dbReference type="NCBI Taxonomy" id="1088721"/>
    <lineage>
        <taxon>Bacteria</taxon>
        <taxon>Pseudomonadati</taxon>
        <taxon>Pseudomonadota</taxon>
        <taxon>Alphaproteobacteria</taxon>
        <taxon>Sphingomonadales</taxon>
        <taxon>Sphingomonadaceae</taxon>
        <taxon>Novosphingobium</taxon>
    </lineage>
</organism>
<dbReference type="EMBL" id="AGFM01000122">
    <property type="protein sequence ID" value="EHJ57910.1"/>
    <property type="molecule type" value="Genomic_DNA"/>
</dbReference>
<keyword evidence="4" id="KW-1185">Reference proteome</keyword>
<geneLocation type="plasmid" evidence="3">
    <name>pLA1</name>
</geneLocation>
<protein>
    <recommendedName>
        <fullName evidence="2">YspA cpYpsA-related SLOG domain-containing protein</fullName>
    </recommendedName>
</protein>
<feature type="compositionally biased region" description="Low complexity" evidence="1">
    <location>
        <begin position="335"/>
        <end position="349"/>
    </location>
</feature>
<accession>G6EKU3</accession>